<organism evidence="1 2">
    <name type="scientific">Bacteroides ovatus</name>
    <dbReference type="NCBI Taxonomy" id="28116"/>
    <lineage>
        <taxon>Bacteria</taxon>
        <taxon>Pseudomonadati</taxon>
        <taxon>Bacteroidota</taxon>
        <taxon>Bacteroidia</taxon>
        <taxon>Bacteroidales</taxon>
        <taxon>Bacteroidaceae</taxon>
        <taxon>Bacteroides</taxon>
    </lineage>
</organism>
<accession>A0A1G8M115</accession>
<dbReference type="AlphaFoldDB" id="A0A1G8M115"/>
<reference evidence="1 2" key="1">
    <citation type="submission" date="2016-10" db="EMBL/GenBank/DDBJ databases">
        <authorList>
            <person name="de Groot N.N."/>
        </authorList>
    </citation>
    <scope>NUCLEOTIDE SEQUENCE [LARGE SCALE GENOMIC DNA]</scope>
    <source>
        <strain evidence="1 2">NLAE-zl-C57</strain>
    </source>
</reference>
<proteinExistence type="predicted"/>
<evidence type="ECO:0000313" key="1">
    <source>
        <dbReference type="EMBL" id="SDI61641.1"/>
    </source>
</evidence>
<sequence>MQQTGKMDYIVSFKKKTTNAHILTKSVQYTKETRTLKEC</sequence>
<dbReference type="EMBL" id="FNDO01000059">
    <property type="protein sequence ID" value="SDI61641.1"/>
    <property type="molecule type" value="Genomic_DNA"/>
</dbReference>
<protein>
    <submittedName>
        <fullName evidence="1">Uncharacterized protein</fullName>
    </submittedName>
</protein>
<dbReference type="Proteomes" id="UP000181870">
    <property type="component" value="Unassembled WGS sequence"/>
</dbReference>
<name>A0A1G8M115_BACOV</name>
<gene>
    <name evidence="1" type="ORF">SAMN05192582_105917</name>
</gene>
<evidence type="ECO:0000313" key="2">
    <source>
        <dbReference type="Proteomes" id="UP000181870"/>
    </source>
</evidence>